<evidence type="ECO:0000256" key="7">
    <source>
        <dbReference type="RuleBase" id="RU003918"/>
    </source>
</evidence>
<dbReference type="AlphaFoldDB" id="A0A8X8GND0"/>
<feature type="signal peptide" evidence="8">
    <location>
        <begin position="1"/>
        <end position="19"/>
    </location>
</feature>
<dbReference type="SUPFAM" id="SSF49354">
    <property type="entry name" value="PapD-like"/>
    <property type="match status" value="1"/>
</dbReference>
<keyword evidence="3" id="KW-1029">Fimbrium biogenesis</keyword>
<evidence type="ECO:0000313" key="12">
    <source>
        <dbReference type="Proteomes" id="UP000887320"/>
    </source>
</evidence>
<dbReference type="Pfam" id="PF00345">
    <property type="entry name" value="PapD_N"/>
    <property type="match status" value="1"/>
</dbReference>
<evidence type="ECO:0000256" key="3">
    <source>
        <dbReference type="ARBA" id="ARBA00022558"/>
    </source>
</evidence>
<evidence type="ECO:0000256" key="4">
    <source>
        <dbReference type="ARBA" id="ARBA00022729"/>
    </source>
</evidence>
<dbReference type="EMBL" id="JAHWXT010000001">
    <property type="protein sequence ID" value="MCF0263601.1"/>
    <property type="molecule type" value="Genomic_DNA"/>
</dbReference>
<organism evidence="11 12">
    <name type="scientific">Acinetobacter guillouiae</name>
    <name type="common">Acinetobacter genomosp. 11</name>
    <dbReference type="NCBI Taxonomy" id="106649"/>
    <lineage>
        <taxon>Bacteria</taxon>
        <taxon>Pseudomonadati</taxon>
        <taxon>Pseudomonadota</taxon>
        <taxon>Gammaproteobacteria</taxon>
        <taxon>Moraxellales</taxon>
        <taxon>Moraxellaceae</taxon>
        <taxon>Acinetobacter</taxon>
    </lineage>
</organism>
<feature type="domain" description="Pili assembly chaperone C-terminal" evidence="10">
    <location>
        <begin position="168"/>
        <end position="228"/>
    </location>
</feature>
<protein>
    <submittedName>
        <fullName evidence="11">Molecular chaperone</fullName>
    </submittedName>
</protein>
<dbReference type="RefSeq" id="WP_234622742.1">
    <property type="nucleotide sequence ID" value="NZ_JAHWXT010000001.1"/>
</dbReference>
<dbReference type="InterPro" id="IPR013783">
    <property type="entry name" value="Ig-like_fold"/>
</dbReference>
<dbReference type="PRINTS" id="PR00969">
    <property type="entry name" value="CHAPERONPILI"/>
</dbReference>
<sequence>MRYLKTAVFICSMMSFAHAGVSIDGTRIIFPAKSKSVNVQLRNAYDSPALVQAWIDTGDAEKIPKANEVPFVLNPSLTRVEPKKGQIIRIIPLDTSKLPQDRETIFWFNMMDIPPEDPSLKDKNHLSFTVRTRIKLFYRPSQLAMAPVLAQQSVQFKYDQATQAVQMNNPTPYYLTVVQVESGKNQAFSSAENAVMLAPFSSTSLKDFKLDASSKKIIYEVLNDLGTAQTQETIIQ</sequence>
<dbReference type="FunFam" id="2.60.40.10:FF:000458">
    <property type="entry name" value="Molecular chaperone FimC"/>
    <property type="match status" value="1"/>
</dbReference>
<evidence type="ECO:0000256" key="5">
    <source>
        <dbReference type="ARBA" id="ARBA00022764"/>
    </source>
</evidence>
<dbReference type="PANTHER" id="PTHR30251">
    <property type="entry name" value="PILUS ASSEMBLY CHAPERONE"/>
    <property type="match status" value="1"/>
</dbReference>
<evidence type="ECO:0000256" key="6">
    <source>
        <dbReference type="ARBA" id="ARBA00023186"/>
    </source>
</evidence>
<dbReference type="GO" id="GO:0030288">
    <property type="term" value="C:outer membrane-bounded periplasmic space"/>
    <property type="evidence" value="ECO:0007669"/>
    <property type="project" value="InterPro"/>
</dbReference>
<comment type="subcellular location">
    <subcellularLocation>
        <location evidence="1 7">Periplasm</location>
    </subcellularLocation>
</comment>
<dbReference type="InterPro" id="IPR018046">
    <property type="entry name" value="Pili_assmbl_chaperone_CS"/>
</dbReference>
<keyword evidence="4 8" id="KW-0732">Signal</keyword>
<dbReference type="InterPro" id="IPR001829">
    <property type="entry name" value="Pili_assmbl_chaperone_bac"/>
</dbReference>
<dbReference type="InterPro" id="IPR016147">
    <property type="entry name" value="Pili_assmbl_chaperone_N"/>
</dbReference>
<reference evidence="11" key="1">
    <citation type="submission" date="2021-07" db="EMBL/GenBank/DDBJ databases">
        <authorList>
            <person name="Fernandez M."/>
            <person name="Pereira P."/>
            <person name="Torres Tejerizo G.A."/>
            <person name="Gonzalez P."/>
            <person name="Agostini E."/>
        </authorList>
    </citation>
    <scope>NUCLEOTIDE SEQUENCE</scope>
    <source>
        <strain evidence="11">SFC 500-1A</strain>
    </source>
</reference>
<dbReference type="Proteomes" id="UP000887320">
    <property type="component" value="Unassembled WGS sequence"/>
</dbReference>
<comment type="similarity">
    <text evidence="2 7">Belongs to the periplasmic pilus chaperone family.</text>
</comment>
<dbReference type="InterPro" id="IPR016148">
    <property type="entry name" value="Pili_assmbl_chaperone_C"/>
</dbReference>
<accession>A0A8X8GND0</accession>
<name>A0A8X8GND0_ACIGI</name>
<comment type="caution">
    <text evidence="11">The sequence shown here is derived from an EMBL/GenBank/DDBJ whole genome shotgun (WGS) entry which is preliminary data.</text>
</comment>
<dbReference type="InterPro" id="IPR008962">
    <property type="entry name" value="PapD-like_sf"/>
</dbReference>
<evidence type="ECO:0000313" key="11">
    <source>
        <dbReference type="EMBL" id="MCF0263601.1"/>
    </source>
</evidence>
<dbReference type="InterPro" id="IPR050643">
    <property type="entry name" value="Periplasmic_pilus_chap"/>
</dbReference>
<proteinExistence type="inferred from homology"/>
<evidence type="ECO:0000259" key="10">
    <source>
        <dbReference type="Pfam" id="PF02753"/>
    </source>
</evidence>
<evidence type="ECO:0000259" key="9">
    <source>
        <dbReference type="Pfam" id="PF00345"/>
    </source>
</evidence>
<dbReference type="GO" id="GO:0071555">
    <property type="term" value="P:cell wall organization"/>
    <property type="evidence" value="ECO:0007669"/>
    <property type="project" value="InterPro"/>
</dbReference>
<gene>
    <name evidence="11" type="ORF">KW868_03855</name>
</gene>
<dbReference type="PROSITE" id="PS00635">
    <property type="entry name" value="PILI_CHAPERONE"/>
    <property type="match status" value="1"/>
</dbReference>
<feature type="chain" id="PRO_5036503901" evidence="8">
    <location>
        <begin position="20"/>
        <end position="236"/>
    </location>
</feature>
<evidence type="ECO:0000256" key="2">
    <source>
        <dbReference type="ARBA" id="ARBA00007399"/>
    </source>
</evidence>
<dbReference type="Gene3D" id="2.60.40.10">
    <property type="entry name" value="Immunoglobulins"/>
    <property type="match status" value="2"/>
</dbReference>
<dbReference type="InterPro" id="IPR036316">
    <property type="entry name" value="Pili_assmbl_chap_C_dom_sf"/>
</dbReference>
<keyword evidence="6 7" id="KW-0143">Chaperone</keyword>
<keyword evidence="5" id="KW-0574">Periplasm</keyword>
<feature type="domain" description="Pili assembly chaperone N-terminal" evidence="9">
    <location>
        <begin position="20"/>
        <end position="143"/>
    </location>
</feature>
<dbReference type="Pfam" id="PF02753">
    <property type="entry name" value="PapD_C"/>
    <property type="match status" value="1"/>
</dbReference>
<evidence type="ECO:0000256" key="8">
    <source>
        <dbReference type="SAM" id="SignalP"/>
    </source>
</evidence>
<dbReference type="SUPFAM" id="SSF49584">
    <property type="entry name" value="Periplasmic chaperone C-domain"/>
    <property type="match status" value="1"/>
</dbReference>
<evidence type="ECO:0000256" key="1">
    <source>
        <dbReference type="ARBA" id="ARBA00004418"/>
    </source>
</evidence>
<dbReference type="PANTHER" id="PTHR30251:SF10">
    <property type="entry name" value="FIMBRIAL CHAPERONE YEHC-RELATED"/>
    <property type="match status" value="1"/>
</dbReference>